<sequence length="85" mass="8309">MRACPACGASNGPEDDFCGNCGAYLAWSDDPPPAAGPSTTPAAGPAEPELPDPDPDPATNPSGQAPSAPAQPPAAPWNSTAPPCV</sequence>
<evidence type="ECO:0000313" key="2">
    <source>
        <dbReference type="EMBL" id="MCX3059554.1"/>
    </source>
</evidence>
<comment type="caution">
    <text evidence="2">The sequence shown here is derived from an EMBL/GenBank/DDBJ whole genome shotgun (WGS) entry which is preliminary data.</text>
</comment>
<evidence type="ECO:0000313" key="3">
    <source>
        <dbReference type="Proteomes" id="UP001163064"/>
    </source>
</evidence>
<dbReference type="RefSeq" id="WP_266597451.1">
    <property type="nucleotide sequence ID" value="NZ_JAPHNL010000056.1"/>
</dbReference>
<evidence type="ECO:0008006" key="4">
    <source>
        <dbReference type="Google" id="ProtNLM"/>
    </source>
</evidence>
<organism evidence="2 3">
    <name type="scientific">Streptomyces beihaiensis</name>
    <dbReference type="NCBI Taxonomy" id="2984495"/>
    <lineage>
        <taxon>Bacteria</taxon>
        <taxon>Bacillati</taxon>
        <taxon>Actinomycetota</taxon>
        <taxon>Actinomycetes</taxon>
        <taxon>Kitasatosporales</taxon>
        <taxon>Streptomycetaceae</taxon>
        <taxon>Streptomyces</taxon>
    </lineage>
</organism>
<protein>
    <recommendedName>
        <fullName evidence="4">Zinc ribbon domain-containing protein</fullName>
    </recommendedName>
</protein>
<keyword evidence="3" id="KW-1185">Reference proteome</keyword>
<dbReference type="Proteomes" id="UP001163064">
    <property type="component" value="Unassembled WGS sequence"/>
</dbReference>
<reference evidence="2" key="1">
    <citation type="submission" date="2022-10" db="EMBL/GenBank/DDBJ databases">
        <title>Streptomyces beihaiensis sp. nov., a chitin degrading actinobacterium, isolated from shrimp pond soil.</title>
        <authorList>
            <person name="Xie J."/>
            <person name="Shen N."/>
        </authorList>
    </citation>
    <scope>NUCLEOTIDE SEQUENCE</scope>
    <source>
        <strain evidence="2">GXMU-J5</strain>
    </source>
</reference>
<dbReference type="EMBL" id="JAPHNL010000056">
    <property type="protein sequence ID" value="MCX3059554.1"/>
    <property type="molecule type" value="Genomic_DNA"/>
</dbReference>
<accession>A0ABT3TR86</accession>
<proteinExistence type="predicted"/>
<gene>
    <name evidence="2" type="ORF">OFY01_07185</name>
</gene>
<feature type="region of interest" description="Disordered" evidence="1">
    <location>
        <begin position="24"/>
        <end position="85"/>
    </location>
</feature>
<name>A0ABT3TR86_9ACTN</name>
<feature type="compositionally biased region" description="Low complexity" evidence="1">
    <location>
        <begin position="36"/>
        <end position="47"/>
    </location>
</feature>
<evidence type="ECO:0000256" key="1">
    <source>
        <dbReference type="SAM" id="MobiDB-lite"/>
    </source>
</evidence>